<evidence type="ECO:0000313" key="1">
    <source>
        <dbReference type="EMBL" id="KAL1230900.1"/>
    </source>
</evidence>
<name>A0ABR3K670_TRISP</name>
<comment type="caution">
    <text evidence="1">The sequence shown here is derived from an EMBL/GenBank/DDBJ whole genome shotgun (WGS) entry which is preliminary data.</text>
</comment>
<sequence length="171" mass="19431">MMEKFEDSLSFDGKSRPYAGSGQLGDTWRGVTRTVLITHGWAEPAPKYQPPMRTCGATASRFRPSVVRRRDLPGWIPSCFCSPCILLKPLQWVCHADEDVPSFIHTRPTFVIARRESPLRSTIRLAFANVDETIRIADVYKCLRMLMFALHLILVSHRTKNKNDNAATVNK</sequence>
<dbReference type="Proteomes" id="UP001558632">
    <property type="component" value="Unassembled WGS sequence"/>
</dbReference>
<dbReference type="EMBL" id="JBEUSY010000467">
    <property type="protein sequence ID" value="KAL1230900.1"/>
    <property type="molecule type" value="Genomic_DNA"/>
</dbReference>
<keyword evidence="2" id="KW-1185">Reference proteome</keyword>
<proteinExistence type="predicted"/>
<accession>A0ABR3K670</accession>
<organism evidence="1 2">
    <name type="scientific">Trichinella spiralis</name>
    <name type="common">Trichina worm</name>
    <dbReference type="NCBI Taxonomy" id="6334"/>
    <lineage>
        <taxon>Eukaryota</taxon>
        <taxon>Metazoa</taxon>
        <taxon>Ecdysozoa</taxon>
        <taxon>Nematoda</taxon>
        <taxon>Enoplea</taxon>
        <taxon>Dorylaimia</taxon>
        <taxon>Trichinellida</taxon>
        <taxon>Trichinellidae</taxon>
        <taxon>Trichinella</taxon>
    </lineage>
</organism>
<evidence type="ECO:0000313" key="2">
    <source>
        <dbReference type="Proteomes" id="UP001558632"/>
    </source>
</evidence>
<gene>
    <name evidence="1" type="ORF">TSPI_10134</name>
</gene>
<protein>
    <submittedName>
        <fullName evidence="1">Class A basic helix-loop-helix protein</fullName>
    </submittedName>
</protein>
<reference evidence="1 2" key="1">
    <citation type="submission" date="2024-07" db="EMBL/GenBank/DDBJ databases">
        <title>Enhanced genomic and transcriptomic resources for Trichinella pseudospiralis and T. spiralis underpin the discovery of pronounced molecular differences between stages and species.</title>
        <authorList>
            <person name="Pasi K.K."/>
            <person name="La Rosa G."/>
            <person name="Gomez-Morales M.A."/>
            <person name="Tosini F."/>
            <person name="Sumanam S."/>
            <person name="Young N.D."/>
            <person name="Chang B.C."/>
            <person name="Robin G.B."/>
        </authorList>
    </citation>
    <scope>NUCLEOTIDE SEQUENCE [LARGE SCALE GENOMIC DNA]</scope>
    <source>
        <strain evidence="1">ISS534</strain>
    </source>
</reference>